<dbReference type="GO" id="GO:0016787">
    <property type="term" value="F:hydrolase activity"/>
    <property type="evidence" value="ECO:0007669"/>
    <property type="project" value="UniProtKB-KW"/>
</dbReference>
<reference evidence="2" key="1">
    <citation type="journal article" date="2019" name="Int. J. Syst. Evol. Microbiol.">
        <title>The Global Catalogue of Microorganisms (GCM) 10K type strain sequencing project: providing services to taxonomists for standard genome sequencing and annotation.</title>
        <authorList>
            <consortium name="The Broad Institute Genomics Platform"/>
            <consortium name="The Broad Institute Genome Sequencing Center for Infectious Disease"/>
            <person name="Wu L."/>
            <person name="Ma J."/>
        </authorList>
    </citation>
    <scope>NUCLEOTIDE SEQUENCE [LARGE SCALE GENOMIC DNA]</scope>
    <source>
        <strain evidence="2">CGMCC 1.15795</strain>
    </source>
</reference>
<dbReference type="Proteomes" id="UP001597197">
    <property type="component" value="Unassembled WGS sequence"/>
</dbReference>
<keyword evidence="2" id="KW-1185">Reference proteome</keyword>
<proteinExistence type="predicted"/>
<gene>
    <name evidence="1" type="ORF">ACFSDX_15065</name>
</gene>
<sequence>MPVALFVSPHLDDVAFSCGGTFATLAQAGWQCVLLTVFTRSVPHPTGFALACQTDKGLGPEIDYLALRRAEDTAAAQYLGAATVRWLDLPEAPHRGYHSPAALFADLLPADDIGPALTALLATAVAETSPQLVFAPQGLGLHVDHRQVMHAVRAVVPPTVPVLWYRDTPYIIRQPAALPAPELPAGLAEVALPLSEAALAAKVAASQAYPSQIGFQFGSAEQVRVKLTQLAGTEAQAANAGAPAAERFAAQAGYVFSI</sequence>
<dbReference type="Pfam" id="PF02585">
    <property type="entry name" value="PIG-L"/>
    <property type="match status" value="1"/>
</dbReference>
<dbReference type="InterPro" id="IPR003737">
    <property type="entry name" value="GlcNAc_PI_deacetylase-related"/>
</dbReference>
<evidence type="ECO:0000313" key="1">
    <source>
        <dbReference type="EMBL" id="MFD1873767.1"/>
    </source>
</evidence>
<dbReference type="Gene3D" id="3.40.50.10320">
    <property type="entry name" value="LmbE-like"/>
    <property type="match status" value="1"/>
</dbReference>
<dbReference type="EMBL" id="JBHUFD010000005">
    <property type="protein sequence ID" value="MFD1873767.1"/>
    <property type="molecule type" value="Genomic_DNA"/>
</dbReference>
<accession>A0ABW4QVZ8</accession>
<comment type="caution">
    <text evidence="1">The sequence shown here is derived from an EMBL/GenBank/DDBJ whole genome shotgun (WGS) entry which is preliminary data.</text>
</comment>
<protein>
    <submittedName>
        <fullName evidence="1">PIG-L deacetylase family protein</fullName>
        <ecNumber evidence="1">3.5.1.-</ecNumber>
    </submittedName>
</protein>
<evidence type="ECO:0000313" key="2">
    <source>
        <dbReference type="Proteomes" id="UP001597197"/>
    </source>
</evidence>
<dbReference type="SUPFAM" id="SSF102588">
    <property type="entry name" value="LmbE-like"/>
    <property type="match status" value="1"/>
</dbReference>
<keyword evidence="1" id="KW-0378">Hydrolase</keyword>
<name>A0ABW4QVZ8_9BACT</name>
<dbReference type="PANTHER" id="PTHR12993">
    <property type="entry name" value="N-ACETYLGLUCOSAMINYL-PHOSPHATIDYLINOSITOL DE-N-ACETYLASE-RELATED"/>
    <property type="match status" value="1"/>
</dbReference>
<dbReference type="RefSeq" id="WP_382314946.1">
    <property type="nucleotide sequence ID" value="NZ_JBHUFD010000005.1"/>
</dbReference>
<dbReference type="InterPro" id="IPR024078">
    <property type="entry name" value="LmbE-like_dom_sf"/>
</dbReference>
<organism evidence="1 2">
    <name type="scientific">Hymenobacter bucti</name>
    <dbReference type="NCBI Taxonomy" id="1844114"/>
    <lineage>
        <taxon>Bacteria</taxon>
        <taxon>Pseudomonadati</taxon>
        <taxon>Bacteroidota</taxon>
        <taxon>Cytophagia</taxon>
        <taxon>Cytophagales</taxon>
        <taxon>Hymenobacteraceae</taxon>
        <taxon>Hymenobacter</taxon>
    </lineage>
</organism>
<dbReference type="EC" id="3.5.1.-" evidence="1"/>
<dbReference type="PANTHER" id="PTHR12993:SF29">
    <property type="entry name" value="BLR3841 PROTEIN"/>
    <property type="match status" value="1"/>
</dbReference>